<reference evidence="1" key="1">
    <citation type="submission" date="2021-02" db="EMBL/GenBank/DDBJ databases">
        <authorList>
            <person name="Dougan E. K."/>
            <person name="Rhodes N."/>
            <person name="Thang M."/>
            <person name="Chan C."/>
        </authorList>
    </citation>
    <scope>NUCLEOTIDE SEQUENCE</scope>
</reference>
<dbReference type="AlphaFoldDB" id="A0A813CKT1"/>
<proteinExistence type="predicted"/>
<accession>A0A813CKT1</accession>
<protein>
    <submittedName>
        <fullName evidence="1">Uncharacterized protein</fullName>
    </submittedName>
</protein>
<keyword evidence="2" id="KW-1185">Reference proteome</keyword>
<comment type="caution">
    <text evidence="1">The sequence shown here is derived from an EMBL/GenBank/DDBJ whole genome shotgun (WGS) entry which is preliminary data.</text>
</comment>
<dbReference type="Proteomes" id="UP000601435">
    <property type="component" value="Unassembled WGS sequence"/>
</dbReference>
<feature type="non-terminal residue" evidence="1">
    <location>
        <position position="317"/>
    </location>
</feature>
<sequence>LAQLPQFACPSCQFLHTIDGMSVCTNETIVQRSMTEHLVEQTASLRMPMRNAVCVNAMGSELWKSRRWNFTSLDTTLRAMAQQTWLEYETAGSNKYPGSLDGEDAIRLRSGQSFEDSRPPTGQLALVGVAWDASKIPWSRSVRHALKTKDDLEKERLRHRSGGFFRYENRDNPIDVVLNCPGYCGPRERMTAGPHCEEVNYAEREHAKVVRDELTEARRKGKYDREEHRWRCIANADQADVDRVSRMQHDPMMGRKNVSGQPFNIVNHCYDRTPAGAQLEHHDNMIRYRSRVREAALAMRNHLGFNPIIGEQLRPQW</sequence>
<name>A0A813CKT1_9DINO</name>
<evidence type="ECO:0000313" key="2">
    <source>
        <dbReference type="Proteomes" id="UP000601435"/>
    </source>
</evidence>
<gene>
    <name evidence="1" type="ORF">SNEC2469_LOCUS35160</name>
</gene>
<dbReference type="EMBL" id="CAJNJA010100330">
    <property type="protein sequence ID" value="CAE7943712.1"/>
    <property type="molecule type" value="Genomic_DNA"/>
</dbReference>
<evidence type="ECO:0000313" key="1">
    <source>
        <dbReference type="EMBL" id="CAE7943712.1"/>
    </source>
</evidence>
<organism evidence="1 2">
    <name type="scientific">Symbiodinium necroappetens</name>
    <dbReference type="NCBI Taxonomy" id="1628268"/>
    <lineage>
        <taxon>Eukaryota</taxon>
        <taxon>Sar</taxon>
        <taxon>Alveolata</taxon>
        <taxon>Dinophyceae</taxon>
        <taxon>Suessiales</taxon>
        <taxon>Symbiodiniaceae</taxon>
        <taxon>Symbiodinium</taxon>
    </lineage>
</organism>
<dbReference type="OrthoDB" id="10261433at2759"/>